<dbReference type="KEGG" id="llo:LLO_4057"/>
<organism evidence="1 2">
    <name type="scientific">Legionella longbeachae serogroup 1 (strain NSW150)</name>
    <dbReference type="NCBI Taxonomy" id="661367"/>
    <lineage>
        <taxon>Bacteria</taxon>
        <taxon>Pseudomonadati</taxon>
        <taxon>Pseudomonadota</taxon>
        <taxon>Gammaproteobacteria</taxon>
        <taxon>Legionellales</taxon>
        <taxon>Legionellaceae</taxon>
        <taxon>Legionella</taxon>
    </lineage>
</organism>
<dbReference type="EMBL" id="FN650140">
    <property type="protein sequence ID" value="CBJ12583.1"/>
    <property type="molecule type" value="Genomic_DNA"/>
</dbReference>
<dbReference type="Proteomes" id="UP000001060">
    <property type="component" value="Chromosome"/>
</dbReference>
<evidence type="ECO:0000313" key="1">
    <source>
        <dbReference type="EMBL" id="CBJ12583.1"/>
    </source>
</evidence>
<accession>D3HJJ0</accession>
<reference evidence="1 2" key="1">
    <citation type="journal article" date="2010" name="PLoS Genet.">
        <title>Analysis of the Legionella longbeachae genome and transcriptome uncovers unique strategies to cause Legionnaires' disease.</title>
        <authorList>
            <person name="Cazalet C."/>
            <person name="Gomez-Valero L."/>
            <person name="Rusniok C."/>
            <person name="Lomma M."/>
            <person name="Dervins-Ravault D."/>
            <person name="Newton H."/>
            <person name="Sansom F."/>
            <person name="Jarraud S."/>
            <person name="Zidane N."/>
            <person name="Ma L."/>
            <person name="Bouchier C."/>
            <person name="Etienne J."/>
            <person name="Hartland E."/>
            <person name="Buchrieser C."/>
        </authorList>
    </citation>
    <scope>NUCLEOTIDE SEQUENCE [LARGE SCALE GENOMIC DNA]</scope>
    <source>
        <strain evidence="1 2">NSW150</strain>
    </source>
</reference>
<protein>
    <submittedName>
        <fullName evidence="1">Uncharacterized protein</fullName>
    </submittedName>
</protein>
<dbReference type="AlphaFoldDB" id="D3HJJ0"/>
<sequence>MQARSFSIWSRLVNRLSDEIITLCQTKHQLEHCKTRLLQQITFADNHCLTDY</sequence>
<evidence type="ECO:0000313" key="2">
    <source>
        <dbReference type="Proteomes" id="UP000001060"/>
    </source>
</evidence>
<dbReference type="HOGENOM" id="CLU_3081311_0_0_6"/>
<gene>
    <name evidence="1" type="ordered locus">LLO_4057</name>
</gene>
<name>D3HJJ0_LEGLN</name>
<proteinExistence type="predicted"/>
<keyword evidence="2" id="KW-1185">Reference proteome</keyword>